<evidence type="ECO:0000313" key="3">
    <source>
        <dbReference type="Proteomes" id="UP000054567"/>
    </source>
</evidence>
<reference evidence="3" key="2">
    <citation type="journal article" date="2009" name="Genome Res.">
        <title>Comparative genomic analyses of the human fungal pathogens Coccidioides and their relatives.</title>
        <authorList>
            <person name="Sharpton T.J."/>
            <person name="Stajich J.E."/>
            <person name="Rounsley S.D."/>
            <person name="Gardner M.J."/>
            <person name="Wortman J.R."/>
            <person name="Jordar V.S."/>
            <person name="Maiti R."/>
            <person name="Kodira C.D."/>
            <person name="Neafsey D.E."/>
            <person name="Zeng Q."/>
            <person name="Hung C.-Y."/>
            <person name="McMahan C."/>
            <person name="Muszewska A."/>
            <person name="Grynberg M."/>
            <person name="Mandel M.A."/>
            <person name="Kellner E.M."/>
            <person name="Barker B.M."/>
            <person name="Galgiani J.N."/>
            <person name="Orbach M.J."/>
            <person name="Kirkland T.N."/>
            <person name="Cole G.T."/>
            <person name="Henn M.R."/>
            <person name="Birren B.W."/>
            <person name="Taylor J.W."/>
        </authorList>
    </citation>
    <scope>NUCLEOTIDE SEQUENCE [LARGE SCALE GENOMIC DNA]</scope>
    <source>
        <strain evidence="3">RMSCC 3488</strain>
    </source>
</reference>
<gene>
    <name evidence="2" type="ORF">CPAG_07823</name>
</gene>
<proteinExistence type="predicted"/>
<reference evidence="3" key="3">
    <citation type="journal article" date="2010" name="Genome Res.">
        <title>Population genomic sequencing of Coccidioides fungi reveals recent hybridization and transposon control.</title>
        <authorList>
            <person name="Neafsey D.E."/>
            <person name="Barker B.M."/>
            <person name="Sharpton T.J."/>
            <person name="Stajich J.E."/>
            <person name="Park D.J."/>
            <person name="Whiston E."/>
            <person name="Hung C.-Y."/>
            <person name="McMahan C."/>
            <person name="White J."/>
            <person name="Sykes S."/>
            <person name="Heiman D."/>
            <person name="Young S."/>
            <person name="Zeng Q."/>
            <person name="Abouelleil A."/>
            <person name="Aftuck L."/>
            <person name="Bessette D."/>
            <person name="Brown A."/>
            <person name="FitzGerald M."/>
            <person name="Lui A."/>
            <person name="Macdonald J.P."/>
            <person name="Priest M."/>
            <person name="Orbach M.J."/>
            <person name="Galgiani J.N."/>
            <person name="Kirkland T.N."/>
            <person name="Cole G.T."/>
            <person name="Birren B.W."/>
            <person name="Henn M.R."/>
            <person name="Taylor J.W."/>
            <person name="Rounsley S.D."/>
        </authorList>
    </citation>
    <scope>NUCLEOTIDE SEQUENCE [LARGE SCALE GENOMIC DNA]</scope>
    <source>
        <strain evidence="3">RMSCC 3488</strain>
    </source>
</reference>
<organism evidence="2 3">
    <name type="scientific">Coccidioides posadasii RMSCC 3488</name>
    <dbReference type="NCBI Taxonomy" id="454284"/>
    <lineage>
        <taxon>Eukaryota</taxon>
        <taxon>Fungi</taxon>
        <taxon>Dikarya</taxon>
        <taxon>Ascomycota</taxon>
        <taxon>Pezizomycotina</taxon>
        <taxon>Eurotiomycetes</taxon>
        <taxon>Eurotiomycetidae</taxon>
        <taxon>Onygenales</taxon>
        <taxon>Onygenaceae</taxon>
        <taxon>Coccidioides</taxon>
    </lineage>
</organism>
<accession>A0A0J6FED5</accession>
<name>A0A0J6FED5_COCPO</name>
<reference evidence="2 3" key="1">
    <citation type="submission" date="2007-06" db="EMBL/GenBank/DDBJ databases">
        <title>The Genome Sequence of Coccidioides posadasii RMSCC_3488.</title>
        <authorList>
            <consortium name="Coccidioides Genome Resources Consortium"/>
            <consortium name="The Broad Institute Genome Sequencing Platform"/>
            <person name="Henn M.R."/>
            <person name="Sykes S."/>
            <person name="Young S."/>
            <person name="Jaffe D."/>
            <person name="Berlin A."/>
            <person name="Alvarez P."/>
            <person name="Butler J."/>
            <person name="Gnerre S."/>
            <person name="Grabherr M."/>
            <person name="Mauceli E."/>
            <person name="Brockman W."/>
            <person name="Kodira C."/>
            <person name="Alvarado L."/>
            <person name="Zeng Q."/>
            <person name="Crawford M."/>
            <person name="Antoine C."/>
            <person name="Devon K."/>
            <person name="Galgiani J."/>
            <person name="Orsborn K."/>
            <person name="Lewis M.L."/>
            <person name="Nusbaum C."/>
            <person name="Galagan J."/>
            <person name="Birren B."/>
        </authorList>
    </citation>
    <scope>NUCLEOTIDE SEQUENCE [LARGE SCALE GENOMIC DNA]</scope>
    <source>
        <strain evidence="2 3">RMSCC 3488</strain>
    </source>
</reference>
<protein>
    <submittedName>
        <fullName evidence="2">Uncharacterized protein</fullName>
    </submittedName>
</protein>
<dbReference type="VEuPathDB" id="FungiDB:CPAG_07823"/>
<feature type="region of interest" description="Disordered" evidence="1">
    <location>
        <begin position="39"/>
        <end position="64"/>
    </location>
</feature>
<evidence type="ECO:0000256" key="1">
    <source>
        <dbReference type="SAM" id="MobiDB-lite"/>
    </source>
</evidence>
<dbReference type="AlphaFoldDB" id="A0A0J6FED5"/>
<dbReference type="Proteomes" id="UP000054567">
    <property type="component" value="Unassembled WGS sequence"/>
</dbReference>
<sequence length="64" mass="7567">MSVSSRHHFHQPTSTARGILPKYITTMDIQRGRPFKRTIRQVSTNRAPTDRRRSRPTRLLPSYF</sequence>
<evidence type="ECO:0000313" key="2">
    <source>
        <dbReference type="EMBL" id="KMM71516.1"/>
    </source>
</evidence>
<dbReference type="EMBL" id="DS268113">
    <property type="protein sequence ID" value="KMM71516.1"/>
    <property type="molecule type" value="Genomic_DNA"/>
</dbReference>